<proteinExistence type="predicted"/>
<dbReference type="EMBL" id="BOOB01000002">
    <property type="protein sequence ID" value="GIH30057.1"/>
    <property type="molecule type" value="Genomic_DNA"/>
</dbReference>
<keyword evidence="2" id="KW-1185">Reference proteome</keyword>
<gene>
    <name evidence="1" type="ORF">Mam01_02210</name>
</gene>
<dbReference type="Proteomes" id="UP000651728">
    <property type="component" value="Unassembled WGS sequence"/>
</dbReference>
<accession>A0ABQ4F5H0</accession>
<protein>
    <submittedName>
        <fullName evidence="1">Uncharacterized protein</fullName>
    </submittedName>
</protein>
<comment type="caution">
    <text evidence="1">The sequence shown here is derived from an EMBL/GenBank/DDBJ whole genome shotgun (WGS) entry which is preliminary data.</text>
</comment>
<reference evidence="1 2" key="1">
    <citation type="submission" date="2021-01" db="EMBL/GenBank/DDBJ databases">
        <title>Whole genome shotgun sequence of Microbispora amethystogenes NBRC 101907.</title>
        <authorList>
            <person name="Komaki H."/>
            <person name="Tamura T."/>
        </authorList>
    </citation>
    <scope>NUCLEOTIDE SEQUENCE [LARGE SCALE GENOMIC DNA]</scope>
    <source>
        <strain evidence="1 2">NBRC 101907</strain>
    </source>
</reference>
<sequence>MSPRAGSEESQGPTAVSNELGAVCEGAVSHRAVSQGAVCEGAVSHRAVSQGAMCEGAMCEGAATIGLRA</sequence>
<evidence type="ECO:0000313" key="2">
    <source>
        <dbReference type="Proteomes" id="UP000651728"/>
    </source>
</evidence>
<name>A0ABQ4F5H0_9ACTN</name>
<organism evidence="1 2">
    <name type="scientific">Microbispora amethystogenes</name>
    <dbReference type="NCBI Taxonomy" id="1427754"/>
    <lineage>
        <taxon>Bacteria</taxon>
        <taxon>Bacillati</taxon>
        <taxon>Actinomycetota</taxon>
        <taxon>Actinomycetes</taxon>
        <taxon>Streptosporangiales</taxon>
        <taxon>Streptosporangiaceae</taxon>
        <taxon>Microbispora</taxon>
    </lineage>
</organism>
<evidence type="ECO:0000313" key="1">
    <source>
        <dbReference type="EMBL" id="GIH30057.1"/>
    </source>
</evidence>